<feature type="signal peptide" evidence="1">
    <location>
        <begin position="1"/>
        <end position="20"/>
    </location>
</feature>
<name>A0AAV9XL79_9PEZI</name>
<accession>A0AAV9XL79</accession>
<dbReference type="Proteomes" id="UP001365542">
    <property type="component" value="Unassembled WGS sequence"/>
</dbReference>
<evidence type="ECO:0000313" key="3">
    <source>
        <dbReference type="Proteomes" id="UP001365542"/>
    </source>
</evidence>
<feature type="chain" id="PRO_5043855391" evidence="1">
    <location>
        <begin position="21"/>
        <end position="292"/>
    </location>
</feature>
<dbReference type="EMBL" id="JAVHJO010000002">
    <property type="protein sequence ID" value="KAK6542716.1"/>
    <property type="molecule type" value="Genomic_DNA"/>
</dbReference>
<comment type="caution">
    <text evidence="2">The sequence shown here is derived from an EMBL/GenBank/DDBJ whole genome shotgun (WGS) entry which is preliminary data.</text>
</comment>
<proteinExistence type="predicted"/>
<dbReference type="AlphaFoldDB" id="A0AAV9XL79"/>
<reference evidence="2 3" key="1">
    <citation type="submission" date="2019-10" db="EMBL/GenBank/DDBJ databases">
        <authorList>
            <person name="Palmer J.M."/>
        </authorList>
    </citation>
    <scope>NUCLEOTIDE SEQUENCE [LARGE SCALE GENOMIC DNA]</scope>
    <source>
        <strain evidence="2 3">TWF694</strain>
    </source>
</reference>
<evidence type="ECO:0000313" key="2">
    <source>
        <dbReference type="EMBL" id="KAK6542716.1"/>
    </source>
</evidence>
<keyword evidence="3" id="KW-1185">Reference proteome</keyword>
<organism evidence="2 3">
    <name type="scientific">Orbilia ellipsospora</name>
    <dbReference type="NCBI Taxonomy" id="2528407"/>
    <lineage>
        <taxon>Eukaryota</taxon>
        <taxon>Fungi</taxon>
        <taxon>Dikarya</taxon>
        <taxon>Ascomycota</taxon>
        <taxon>Pezizomycotina</taxon>
        <taxon>Orbiliomycetes</taxon>
        <taxon>Orbiliales</taxon>
        <taxon>Orbiliaceae</taxon>
        <taxon>Orbilia</taxon>
    </lineage>
</organism>
<gene>
    <name evidence="2" type="ORF">TWF694_006659</name>
</gene>
<evidence type="ECO:0000256" key="1">
    <source>
        <dbReference type="SAM" id="SignalP"/>
    </source>
</evidence>
<sequence>MFSRSPFVTTGLLFAATASAIITPTSGPAATPAVGKARITNLPQGLTTENLYNLPSQCSSVVQMATSCGVTNLNLNDQNASNNFYSCFCLNSGLSAAAQQCISGIDQSQLVGQTTIQTVNTLNTLCQEIAISNPQNGNPAITNYVPTPTFYGNVNPNSQECQSLANSITSCGAPNIPAVTSVGVAGCLCQQSVNLSNMAAACLGYLRTANPSQSSGLAFFTSNYCNIYATPGNNIGFNTNGIFGQPTPFVNPTGNNIINFGQTSVPRSSASSVRITLVSLFFGVFGAVAMTL</sequence>
<protein>
    <submittedName>
        <fullName evidence="2">Uncharacterized protein</fullName>
    </submittedName>
</protein>
<keyword evidence="1" id="KW-0732">Signal</keyword>